<dbReference type="RefSeq" id="WP_051739924.1">
    <property type="nucleotide sequence ID" value="NZ_JBEZVI010000002.1"/>
</dbReference>
<reference evidence="1 2" key="1">
    <citation type="submission" date="2024-06" db="EMBL/GenBank/DDBJ databases">
        <title>The Natural Products Discovery Center: Release of the First 8490 Sequenced Strains for Exploring Actinobacteria Biosynthetic Diversity.</title>
        <authorList>
            <person name="Kalkreuter E."/>
            <person name="Kautsar S.A."/>
            <person name="Yang D."/>
            <person name="Bader C.D."/>
            <person name="Teijaro C.N."/>
            <person name="Fluegel L."/>
            <person name="Davis C.M."/>
            <person name="Simpson J.R."/>
            <person name="Lauterbach L."/>
            <person name="Steele A.D."/>
            <person name="Gui C."/>
            <person name="Meng S."/>
            <person name="Li G."/>
            <person name="Viehrig K."/>
            <person name="Ye F."/>
            <person name="Su P."/>
            <person name="Kiefer A.F."/>
            <person name="Nichols A."/>
            <person name="Cepeda A.J."/>
            <person name="Yan W."/>
            <person name="Fan B."/>
            <person name="Jiang Y."/>
            <person name="Adhikari A."/>
            <person name="Zheng C.-J."/>
            <person name="Schuster L."/>
            <person name="Cowan T.M."/>
            <person name="Smanski M.J."/>
            <person name="Chevrette M.G."/>
            <person name="De Carvalho L.P.S."/>
            <person name="Shen B."/>
        </authorList>
    </citation>
    <scope>NUCLEOTIDE SEQUENCE [LARGE SCALE GENOMIC DNA]</scope>
    <source>
        <strain evidence="1 2">NPDC033039</strain>
    </source>
</reference>
<proteinExistence type="predicted"/>
<gene>
    <name evidence="1" type="ORF">AB0E61_04215</name>
</gene>
<name>A0ABV2YU68_9ACTN</name>
<dbReference type="SUPFAM" id="SSF55729">
    <property type="entry name" value="Acyl-CoA N-acyltransferases (Nat)"/>
    <property type="match status" value="1"/>
</dbReference>
<evidence type="ECO:0000313" key="2">
    <source>
        <dbReference type="Proteomes" id="UP001550853"/>
    </source>
</evidence>
<keyword evidence="2" id="KW-1185">Reference proteome</keyword>
<sequence>MELGNGGDAGSGGSVAVADRAGLVRIVEVWAHGWARARTHPVPRVVPGGLRIELGRPRDAVRYILPDPDPVALRDLDRTAAAPHTWIKVFAPHAEVAPLLSPAWHHAGPQYLMTAPMPPSSQVTPAPPGYRLDTEECDGILDVRVWATGEAADRPAASGRAALIGGTGGAPLSAVFDMITTEPEHRRRGLGRLVMTVLGIHAARRGASEGLLVATPSGRELYASLGWCLRSPATEMVCKG</sequence>
<protein>
    <submittedName>
        <fullName evidence="1">GNAT family N-acetyltransferase</fullName>
    </submittedName>
</protein>
<accession>A0ABV2YU68</accession>
<dbReference type="Proteomes" id="UP001550853">
    <property type="component" value="Unassembled WGS sequence"/>
</dbReference>
<dbReference type="EMBL" id="JBEZVI010000002">
    <property type="protein sequence ID" value="MEU3709289.1"/>
    <property type="molecule type" value="Genomic_DNA"/>
</dbReference>
<comment type="caution">
    <text evidence="1">The sequence shown here is derived from an EMBL/GenBank/DDBJ whole genome shotgun (WGS) entry which is preliminary data.</text>
</comment>
<dbReference type="InterPro" id="IPR016181">
    <property type="entry name" value="Acyl_CoA_acyltransferase"/>
</dbReference>
<evidence type="ECO:0000313" key="1">
    <source>
        <dbReference type="EMBL" id="MEU3709289.1"/>
    </source>
</evidence>
<dbReference type="Gene3D" id="3.40.630.30">
    <property type="match status" value="1"/>
</dbReference>
<organism evidence="1 2">
    <name type="scientific">Streptomyces catenulae</name>
    <dbReference type="NCBI Taxonomy" id="66875"/>
    <lineage>
        <taxon>Bacteria</taxon>
        <taxon>Bacillati</taxon>
        <taxon>Actinomycetota</taxon>
        <taxon>Actinomycetes</taxon>
        <taxon>Kitasatosporales</taxon>
        <taxon>Streptomycetaceae</taxon>
        <taxon>Streptomyces</taxon>
    </lineage>
</organism>